<dbReference type="AlphaFoldDB" id="A0A2S5CIV0"/>
<evidence type="ECO:0000313" key="1">
    <source>
        <dbReference type="EMBL" id="POZ50740.1"/>
    </source>
</evidence>
<dbReference type="EMBL" id="PGFZ01000009">
    <property type="protein sequence ID" value="POZ50740.1"/>
    <property type="molecule type" value="Genomic_DNA"/>
</dbReference>
<reference evidence="1 2" key="1">
    <citation type="submission" date="2017-11" db="EMBL/GenBank/DDBJ databases">
        <title>Draft Genome Sequence of Methylobacter psychrotolerans Sph1T, an Obligate Methanotroph from Low-Temperature Environments.</title>
        <authorList>
            <person name="Oshkin I.Y."/>
            <person name="Miroshnikov K."/>
            <person name="Belova S.E."/>
            <person name="Korzhenkov A."/>
            <person name="Toshchakov S.V."/>
            <person name="Dedysh S.N."/>
        </authorList>
    </citation>
    <scope>NUCLEOTIDE SEQUENCE [LARGE SCALE GENOMIC DNA]</scope>
    <source>
        <strain evidence="1 2">Sph1</strain>
    </source>
</reference>
<proteinExistence type="predicted"/>
<name>A0A2S5CIV0_9GAMM</name>
<dbReference type="InterPro" id="IPR027417">
    <property type="entry name" value="P-loop_NTPase"/>
</dbReference>
<evidence type="ECO:0008006" key="3">
    <source>
        <dbReference type="Google" id="ProtNLM"/>
    </source>
</evidence>
<accession>A0A2S5CIV0</accession>
<sequence>MDIAITKDMNKNISIINKAIQSFNDKMTEKIVDEIAVVHIIGAFSAGKSRLVRELLRPHKTAHALLPISSQERQTALPLEITYAESPRLLRIDSDKNETLLSAFPVREEQQRFDANSHYLRLELPEPALLMGNVCLCSAEEGIKRVILKDMPGWNSGDSFVAENPLANGLVGADNISLVYVVRANGVDSQDDLCRLQAIFEAIETDDAFFYNDFHLVVVVTRCDNNNEHTAITQRITERLQQLAEQVGIEDTLHLTVLCVEFGKEQDALNHERFINDFWQTVFAPIAQEIQDAPATDWATRLQHWQADWLIQTKLSQSLRLIKDTKHFVEQFKKQDQFVANMNNTRLLGLSEQERRAKVHGAWLKQVGQWQSSIQQLQLSADHPLAVWWQSYWLTQLHTLIDPVDSLVLTMEAAIQQLPIDAPDLARYFHDRIESSYLQAVEALQSHFLCVCEAIDPIQHDGNQAKLVATVLSLSILDAKYTDYYQLFKAAQ</sequence>
<gene>
    <name evidence="1" type="ORF">AADEFJLK_03637</name>
</gene>
<dbReference type="RefSeq" id="WP_103975272.1">
    <property type="nucleotide sequence ID" value="NZ_PGFZ01000009.1"/>
</dbReference>
<organism evidence="1 2">
    <name type="scientific">Methylovulum psychrotolerans</name>
    <dbReference type="NCBI Taxonomy" id="1704499"/>
    <lineage>
        <taxon>Bacteria</taxon>
        <taxon>Pseudomonadati</taxon>
        <taxon>Pseudomonadota</taxon>
        <taxon>Gammaproteobacteria</taxon>
        <taxon>Methylococcales</taxon>
        <taxon>Methylococcaceae</taxon>
        <taxon>Methylovulum</taxon>
    </lineage>
</organism>
<dbReference type="Gene3D" id="3.40.50.300">
    <property type="entry name" value="P-loop containing nucleotide triphosphate hydrolases"/>
    <property type="match status" value="1"/>
</dbReference>
<evidence type="ECO:0000313" key="2">
    <source>
        <dbReference type="Proteomes" id="UP000237423"/>
    </source>
</evidence>
<dbReference type="Proteomes" id="UP000237423">
    <property type="component" value="Unassembled WGS sequence"/>
</dbReference>
<dbReference type="SUPFAM" id="SSF52540">
    <property type="entry name" value="P-loop containing nucleoside triphosphate hydrolases"/>
    <property type="match status" value="1"/>
</dbReference>
<comment type="caution">
    <text evidence="1">The sequence shown here is derived from an EMBL/GenBank/DDBJ whole genome shotgun (WGS) entry which is preliminary data.</text>
</comment>
<protein>
    <recommendedName>
        <fullName evidence="3">Dynamin family protein</fullName>
    </recommendedName>
</protein>